<dbReference type="InterPro" id="IPR000515">
    <property type="entry name" value="MetI-like"/>
</dbReference>
<keyword evidence="5 7" id="KW-1133">Transmembrane helix</keyword>
<evidence type="ECO:0000313" key="10">
    <source>
        <dbReference type="Proteomes" id="UP000515317"/>
    </source>
</evidence>
<dbReference type="RefSeq" id="WP_222877143.1">
    <property type="nucleotide sequence ID" value="NZ_AP023361.1"/>
</dbReference>
<evidence type="ECO:0000256" key="1">
    <source>
        <dbReference type="ARBA" id="ARBA00004651"/>
    </source>
</evidence>
<comment type="similarity">
    <text evidence="7">Belongs to the binding-protein-dependent transport system permease family.</text>
</comment>
<evidence type="ECO:0000313" key="9">
    <source>
        <dbReference type="EMBL" id="BCJ90517.1"/>
    </source>
</evidence>
<evidence type="ECO:0000259" key="8">
    <source>
        <dbReference type="PROSITE" id="PS50928"/>
    </source>
</evidence>
<dbReference type="EMBL" id="AP023361">
    <property type="protein sequence ID" value="BCJ90517.1"/>
    <property type="molecule type" value="Genomic_DNA"/>
</dbReference>
<dbReference type="GO" id="GO:0055085">
    <property type="term" value="P:transmembrane transport"/>
    <property type="evidence" value="ECO:0007669"/>
    <property type="project" value="InterPro"/>
</dbReference>
<dbReference type="InterPro" id="IPR035906">
    <property type="entry name" value="MetI-like_sf"/>
</dbReference>
<protein>
    <submittedName>
        <fullName evidence="9">ABC transporter permease</fullName>
    </submittedName>
</protein>
<accession>A0A6S6QRD8</accession>
<feature type="transmembrane region" description="Helical" evidence="7">
    <location>
        <begin position="121"/>
        <end position="141"/>
    </location>
</feature>
<dbReference type="SUPFAM" id="SSF161098">
    <property type="entry name" value="MetI-like"/>
    <property type="match status" value="1"/>
</dbReference>
<dbReference type="Gene3D" id="1.10.3720.10">
    <property type="entry name" value="MetI-like"/>
    <property type="match status" value="1"/>
</dbReference>
<keyword evidence="10" id="KW-1185">Reference proteome</keyword>
<name>A0A6S6QRD8_9HYPH</name>
<dbReference type="Proteomes" id="UP000515317">
    <property type="component" value="Chromosome"/>
</dbReference>
<dbReference type="Pfam" id="PF00528">
    <property type="entry name" value="BPD_transp_1"/>
    <property type="match status" value="1"/>
</dbReference>
<evidence type="ECO:0000256" key="2">
    <source>
        <dbReference type="ARBA" id="ARBA00022448"/>
    </source>
</evidence>
<feature type="domain" description="ABC transmembrane type-1" evidence="8">
    <location>
        <begin position="56"/>
        <end position="236"/>
    </location>
</feature>
<evidence type="ECO:0000256" key="3">
    <source>
        <dbReference type="ARBA" id="ARBA00022475"/>
    </source>
</evidence>
<dbReference type="AlphaFoldDB" id="A0A6S6QRD8"/>
<feature type="transmembrane region" description="Helical" evidence="7">
    <location>
        <begin position="189"/>
        <end position="206"/>
    </location>
</feature>
<keyword evidence="2 7" id="KW-0813">Transport</keyword>
<keyword evidence="6 7" id="KW-0472">Membrane</keyword>
<proteinExistence type="inferred from homology"/>
<dbReference type="PANTHER" id="PTHR30151">
    <property type="entry name" value="ALKANE SULFONATE ABC TRANSPORTER-RELATED, MEMBRANE SUBUNIT"/>
    <property type="match status" value="1"/>
</dbReference>
<organism evidence="9 10">
    <name type="scientific">Terrihabitans soli</name>
    <dbReference type="NCBI Taxonomy" id="708113"/>
    <lineage>
        <taxon>Bacteria</taxon>
        <taxon>Pseudomonadati</taxon>
        <taxon>Pseudomonadota</taxon>
        <taxon>Alphaproteobacteria</taxon>
        <taxon>Hyphomicrobiales</taxon>
        <taxon>Terrihabitans</taxon>
    </lineage>
</organism>
<evidence type="ECO:0000256" key="5">
    <source>
        <dbReference type="ARBA" id="ARBA00022989"/>
    </source>
</evidence>
<feature type="transmembrane region" description="Helical" evidence="7">
    <location>
        <begin position="53"/>
        <end position="81"/>
    </location>
</feature>
<keyword evidence="4 7" id="KW-0812">Transmembrane</keyword>
<comment type="subcellular location">
    <subcellularLocation>
        <location evidence="1 7">Cell membrane</location>
        <topology evidence="1 7">Multi-pass membrane protein</topology>
    </subcellularLocation>
</comment>
<dbReference type="GO" id="GO:0005886">
    <property type="term" value="C:plasma membrane"/>
    <property type="evidence" value="ECO:0007669"/>
    <property type="project" value="UniProtKB-SubCell"/>
</dbReference>
<dbReference type="CDD" id="cd06261">
    <property type="entry name" value="TM_PBP2"/>
    <property type="match status" value="1"/>
</dbReference>
<evidence type="ECO:0000256" key="7">
    <source>
        <dbReference type="RuleBase" id="RU363032"/>
    </source>
</evidence>
<evidence type="ECO:0000256" key="6">
    <source>
        <dbReference type="ARBA" id="ARBA00023136"/>
    </source>
</evidence>
<feature type="transmembrane region" description="Helical" evidence="7">
    <location>
        <begin position="93"/>
        <end position="115"/>
    </location>
</feature>
<gene>
    <name evidence="9" type="ORF">IZ6_12520</name>
</gene>
<reference evidence="9 10" key="1">
    <citation type="submission" date="2020-08" db="EMBL/GenBank/DDBJ databases">
        <title>Genome sequence of Rhizobiales bacterium strain IZ6.</title>
        <authorList>
            <person name="Nakai R."/>
            <person name="Naganuma T."/>
        </authorList>
    </citation>
    <scope>NUCLEOTIDE SEQUENCE [LARGE SCALE GENOMIC DNA]</scope>
    <source>
        <strain evidence="9 10">IZ6</strain>
    </source>
</reference>
<evidence type="ECO:0000256" key="4">
    <source>
        <dbReference type="ARBA" id="ARBA00022692"/>
    </source>
</evidence>
<feature type="transmembrane region" description="Helical" evidence="7">
    <location>
        <begin position="12"/>
        <end position="33"/>
    </location>
</feature>
<feature type="transmembrane region" description="Helical" evidence="7">
    <location>
        <begin position="218"/>
        <end position="239"/>
    </location>
</feature>
<keyword evidence="3" id="KW-1003">Cell membrane</keyword>
<sequence length="252" mass="27296">MTIAGYRIPPLASLLFWALVWEIVGQLNLVFLFPPLSSIVMELGQVVGTGTFLNAAILTVTSFFYGMGIAILIGVPLGYLMGRSDSADKLLGMWVNLFVSAPLSALVPILMILFGMGQATIVASVVLFAVWIIALDTRAGVRDVPPSLLAMAQSFGATRWQTTQKIIFFSALPEILAGIRLGVIRGVKGVVIGQLLVSILGLGELFELYSRNFLMEEFWALTIIVFAFALGAAELIAILERKIEFYAGVRHG</sequence>
<dbReference type="PROSITE" id="PS50928">
    <property type="entry name" value="ABC_TM1"/>
    <property type="match status" value="1"/>
</dbReference>
<dbReference type="KEGG" id="tso:IZ6_12520"/>
<dbReference type="PANTHER" id="PTHR30151:SF20">
    <property type="entry name" value="ABC TRANSPORTER PERMEASE PROTEIN HI_0355-RELATED"/>
    <property type="match status" value="1"/>
</dbReference>